<keyword evidence="2" id="KW-0106">Calcium</keyword>
<dbReference type="SUPFAM" id="SSF50044">
    <property type="entry name" value="SH3-domain"/>
    <property type="match status" value="5"/>
</dbReference>
<feature type="domain" description="SH3" evidence="5">
    <location>
        <begin position="756"/>
        <end position="817"/>
    </location>
</feature>
<dbReference type="Pfam" id="PF00018">
    <property type="entry name" value="SH3_1"/>
    <property type="match status" value="5"/>
</dbReference>
<evidence type="ECO:0000256" key="2">
    <source>
        <dbReference type="ARBA" id="ARBA00022837"/>
    </source>
</evidence>
<dbReference type="PRINTS" id="PR00452">
    <property type="entry name" value="SH3DOMAIN"/>
</dbReference>
<dbReference type="SMART" id="SM00326">
    <property type="entry name" value="SH3"/>
    <property type="match status" value="5"/>
</dbReference>
<evidence type="ECO:0000256" key="4">
    <source>
        <dbReference type="SAM" id="MobiDB-lite"/>
    </source>
</evidence>
<dbReference type="EMBL" id="AZBU02000001">
    <property type="protein sequence ID" value="TMS38369.1"/>
    <property type="molecule type" value="Genomic_DNA"/>
</dbReference>
<feature type="compositionally biased region" description="Basic and acidic residues" evidence="4">
    <location>
        <begin position="291"/>
        <end position="345"/>
    </location>
</feature>
<protein>
    <recommendedName>
        <fullName evidence="10">Intersectin-1</fullName>
    </recommendedName>
</protein>
<feature type="domain" description="SH3" evidence="5">
    <location>
        <begin position="857"/>
        <end position="915"/>
    </location>
</feature>
<name>A0A4U8UZI9_STECR</name>
<dbReference type="Pfam" id="PF12763">
    <property type="entry name" value="EH"/>
    <property type="match status" value="2"/>
</dbReference>
<dbReference type="EMBL" id="CM016762">
    <property type="protein sequence ID" value="TMS38369.1"/>
    <property type="molecule type" value="Genomic_DNA"/>
</dbReference>
<dbReference type="InterPro" id="IPR001452">
    <property type="entry name" value="SH3_domain"/>
</dbReference>
<comment type="caution">
    <text evidence="8">The sequence shown here is derived from an EMBL/GenBank/DDBJ whole genome shotgun (WGS) entry which is preliminary data.</text>
</comment>
<feature type="domain" description="EF-hand" evidence="7">
    <location>
        <begin position="56"/>
        <end position="91"/>
    </location>
</feature>
<dbReference type="SUPFAM" id="SSF47473">
    <property type="entry name" value="EF-hand"/>
    <property type="match status" value="2"/>
</dbReference>
<feature type="domain" description="SH3" evidence="5">
    <location>
        <begin position="999"/>
        <end position="1060"/>
    </location>
</feature>
<evidence type="ECO:0000256" key="1">
    <source>
        <dbReference type="ARBA" id="ARBA00022443"/>
    </source>
</evidence>
<dbReference type="Gene3D" id="2.30.30.40">
    <property type="entry name" value="SH3 Domains"/>
    <property type="match status" value="5"/>
</dbReference>
<evidence type="ECO:0000313" key="9">
    <source>
        <dbReference type="Proteomes" id="UP000298663"/>
    </source>
</evidence>
<dbReference type="PANTHER" id="PTHR11216:SF170">
    <property type="entry name" value="DYNAMIN ASSOCIATED PROTEIN 160, ISOFORM D"/>
    <property type="match status" value="1"/>
</dbReference>
<evidence type="ECO:0000259" key="5">
    <source>
        <dbReference type="PROSITE" id="PS50002"/>
    </source>
</evidence>
<feature type="domain" description="EH" evidence="6">
    <location>
        <begin position="179"/>
        <end position="262"/>
    </location>
</feature>
<dbReference type="PRINTS" id="PR00499">
    <property type="entry name" value="P67PHOX"/>
</dbReference>
<dbReference type="GO" id="GO:0005509">
    <property type="term" value="F:calcium ion binding"/>
    <property type="evidence" value="ECO:0007669"/>
    <property type="project" value="InterPro"/>
</dbReference>
<dbReference type="SMART" id="SM00027">
    <property type="entry name" value="EH"/>
    <property type="match status" value="2"/>
</dbReference>
<dbReference type="GO" id="GO:0042734">
    <property type="term" value="C:presynaptic membrane"/>
    <property type="evidence" value="ECO:0007669"/>
    <property type="project" value="TreeGrafter"/>
</dbReference>
<feature type="domain" description="SH3" evidence="5">
    <location>
        <begin position="631"/>
        <end position="692"/>
    </location>
</feature>
<evidence type="ECO:0008006" key="10">
    <source>
        <dbReference type="Google" id="ProtNLM"/>
    </source>
</evidence>
<dbReference type="SMART" id="SM00054">
    <property type="entry name" value="EFh"/>
    <property type="match status" value="2"/>
</dbReference>
<dbReference type="InterPro" id="IPR000261">
    <property type="entry name" value="EH_dom"/>
</dbReference>
<dbReference type="InterPro" id="IPR036028">
    <property type="entry name" value="SH3-like_dom_sf"/>
</dbReference>
<evidence type="ECO:0000259" key="6">
    <source>
        <dbReference type="PROSITE" id="PS50031"/>
    </source>
</evidence>
<dbReference type="GO" id="GO:0005737">
    <property type="term" value="C:cytoplasm"/>
    <property type="evidence" value="ECO:0007669"/>
    <property type="project" value="TreeGrafter"/>
</dbReference>
<dbReference type="InterPro" id="IPR011992">
    <property type="entry name" value="EF-hand-dom_pair"/>
</dbReference>
<dbReference type="PANTHER" id="PTHR11216">
    <property type="entry name" value="EH DOMAIN"/>
    <property type="match status" value="1"/>
</dbReference>
<proteinExistence type="predicted"/>
<feature type="region of interest" description="Disordered" evidence="4">
    <location>
        <begin position="269"/>
        <end position="345"/>
    </location>
</feature>
<dbReference type="PROSITE" id="PS50002">
    <property type="entry name" value="SH3"/>
    <property type="match status" value="5"/>
</dbReference>
<dbReference type="OrthoDB" id="2015333at2759"/>
<dbReference type="InterPro" id="IPR002048">
    <property type="entry name" value="EF_hand_dom"/>
</dbReference>
<dbReference type="CDD" id="cd00052">
    <property type="entry name" value="EH"/>
    <property type="match status" value="2"/>
</dbReference>
<accession>A0A4U8UZI9</accession>
<evidence type="ECO:0000259" key="7">
    <source>
        <dbReference type="PROSITE" id="PS50222"/>
    </source>
</evidence>
<feature type="domain" description="SH3" evidence="5">
    <location>
        <begin position="926"/>
        <end position="990"/>
    </location>
</feature>
<keyword evidence="1 3" id="KW-0728">SH3 domain</keyword>
<dbReference type="AlphaFoldDB" id="A0A4U8UZI9"/>
<reference evidence="8 9" key="1">
    <citation type="journal article" date="2015" name="Genome Biol.">
        <title>Comparative genomics of Steinernema reveals deeply conserved gene regulatory networks.</title>
        <authorList>
            <person name="Dillman A.R."/>
            <person name="Macchietto M."/>
            <person name="Porter C.F."/>
            <person name="Rogers A."/>
            <person name="Williams B."/>
            <person name="Antoshechkin I."/>
            <person name="Lee M.M."/>
            <person name="Goodwin Z."/>
            <person name="Lu X."/>
            <person name="Lewis E.E."/>
            <person name="Goodrich-Blair H."/>
            <person name="Stock S.P."/>
            <person name="Adams B.J."/>
            <person name="Sternberg P.W."/>
            <person name="Mortazavi A."/>
        </authorList>
    </citation>
    <scope>NUCLEOTIDE SEQUENCE [LARGE SCALE GENOMIC DNA]</scope>
    <source>
        <strain evidence="8 9">ALL</strain>
    </source>
</reference>
<organism evidence="8 9">
    <name type="scientific">Steinernema carpocapsae</name>
    <name type="common">Entomopathogenic nematode</name>
    <dbReference type="NCBI Taxonomy" id="34508"/>
    <lineage>
        <taxon>Eukaryota</taxon>
        <taxon>Metazoa</taxon>
        <taxon>Ecdysozoa</taxon>
        <taxon>Nematoda</taxon>
        <taxon>Chromadorea</taxon>
        <taxon>Rhabditida</taxon>
        <taxon>Tylenchina</taxon>
        <taxon>Panagrolaimomorpha</taxon>
        <taxon>Strongyloidoidea</taxon>
        <taxon>Steinernematidae</taxon>
        <taxon>Steinernema</taxon>
    </lineage>
</organism>
<dbReference type="InterPro" id="IPR018247">
    <property type="entry name" value="EF_Hand_1_Ca_BS"/>
</dbReference>
<dbReference type="CDD" id="cd11836">
    <property type="entry name" value="SH3_Intersectin_1"/>
    <property type="match status" value="1"/>
</dbReference>
<dbReference type="GO" id="GO:0060090">
    <property type="term" value="F:molecular adaptor activity"/>
    <property type="evidence" value="ECO:0007669"/>
    <property type="project" value="TreeGrafter"/>
</dbReference>
<feature type="domain" description="EF-hand" evidence="7">
    <location>
        <begin position="212"/>
        <end position="247"/>
    </location>
</feature>
<dbReference type="PROSITE" id="PS00018">
    <property type="entry name" value="EF_HAND_1"/>
    <property type="match status" value="2"/>
</dbReference>
<keyword evidence="9" id="KW-1185">Reference proteome</keyword>
<evidence type="ECO:0000313" key="8">
    <source>
        <dbReference type="EMBL" id="TMS38369.1"/>
    </source>
</evidence>
<evidence type="ECO:0000256" key="3">
    <source>
        <dbReference type="PROSITE-ProRule" id="PRU00192"/>
    </source>
</evidence>
<dbReference type="Gene3D" id="1.10.238.10">
    <property type="entry name" value="EF-hand"/>
    <property type="match status" value="2"/>
</dbReference>
<dbReference type="Proteomes" id="UP000298663">
    <property type="component" value="Chromosome X"/>
</dbReference>
<sequence length="1060" mass="118903">MQCLGDVKTAIMQPMNQWVITPPEARQNDGHFNSLQPLNGFVTGDQVRPYFMRSGLPPHLLAQIWSLSDLNKDGKMDIAEFNIATHLIRMSMTGAPLPPLPDSLISSARQTATAPPQVPMRQPQMGMVPPPMNYVPQQVPVTPQPYPATMPTAAPGRPPSVPASFPNKTLSDWTIPQSAKLKYAQQFNQLDKSRVGILPGSSVRGILARSQLPTHILAEIWNLSDVNKDGCLSNEEFCIAMYLIEMVKMGYVLPSPLPEELLSLCHQGAKTSSPLPDLSQPPAQKAPTLKTFEDKRRDNYDRGQAELDRRRQILKEEEERRKQEQQRKEQEEAARRERERQEMERKREMERQLVLKREQELEEARQAEERRIQAEKAEARRKLELQRQQDLDQIRIRSLEANKRNEEEKNMHLNQRLKTLTFQKQALDEKAVQLNDEITSNRSTIIATTKEIEAMKEKRDRNVAAISVLVNKAQELSISCQQVSHQVLQAQSDGKFSSDQNREILETRNHIDTAAQTVEILKNQIQQYDVNILAQKSTLQQRISEKDELKTKHASAEQMVSAILHEIEQVQKSLRDRLATRKPTPAMNAPSPVAEPEILKQVASVSAAPNIVSNSMGSMNAGGNALPSVDGSTVKYRALYEFVARTDDELSFQPGDIILVFEGHASEPGWLAGQIKEKVGWFPQAFAEPVVVSAGPKGRKKSVPASPSLEPLERIPEEIEKPSAKECAPTTSQPESLPVYDVVPENVPSTNGVVKNVIYRATAQYQWKARNADDMTFSKGDEIEILEQQDIKWRGRLASNHSVTGWFPKSYVKVVDEVQPNVSPKEEHSAPANTSLPMYDVVPESSKPTMPETVKNGKGEWYIALYDFEAAESNDLSLKVGDRIWVTENSDDWWKGSCHGRTGTFPANYVQRETEKPTSPSSPVVGASQVGVAVAAFEAMEANQLSLKVGEKVTICSKSENGWWEGEKTLENDQRATGWFPGNYVLVEDGNRPAKPMSPHSVLAEAQFDYAATREDELSFKTGDVIEVVDRADVEWWKGRLHSAPNSAVLLFPANFVRIR</sequence>
<dbReference type="CDD" id="cd11837">
    <property type="entry name" value="SH3_Intersectin_2"/>
    <property type="match status" value="1"/>
</dbReference>
<gene>
    <name evidence="8" type="ORF">L596_005109</name>
</gene>
<dbReference type="PROSITE" id="PS50222">
    <property type="entry name" value="EF_HAND_2"/>
    <property type="match status" value="2"/>
</dbReference>
<dbReference type="GO" id="GO:0097708">
    <property type="term" value="C:intracellular vesicle"/>
    <property type="evidence" value="ECO:0007669"/>
    <property type="project" value="TreeGrafter"/>
</dbReference>
<dbReference type="GO" id="GO:0150007">
    <property type="term" value="P:clathrin-dependent synaptic vesicle endocytosis"/>
    <property type="evidence" value="ECO:0007669"/>
    <property type="project" value="TreeGrafter"/>
</dbReference>
<reference evidence="8 9" key="2">
    <citation type="journal article" date="2019" name="G3 (Bethesda)">
        <title>Hybrid Assembly of the Genome of the Entomopathogenic Nematode Steinernema carpocapsae Identifies the X-Chromosome.</title>
        <authorList>
            <person name="Serra L."/>
            <person name="Macchietto M."/>
            <person name="Macias-Munoz A."/>
            <person name="McGill C.J."/>
            <person name="Rodriguez I.M."/>
            <person name="Rodriguez B."/>
            <person name="Murad R."/>
            <person name="Mortazavi A."/>
        </authorList>
    </citation>
    <scope>NUCLEOTIDE SEQUENCE [LARGE SCALE GENOMIC DNA]</scope>
    <source>
        <strain evidence="8 9">ALL</strain>
    </source>
</reference>
<feature type="domain" description="EH" evidence="6">
    <location>
        <begin position="24"/>
        <end position="115"/>
    </location>
</feature>
<dbReference type="PROSITE" id="PS50031">
    <property type="entry name" value="EH"/>
    <property type="match status" value="2"/>
</dbReference>